<dbReference type="OrthoDB" id="288590at2759"/>
<evidence type="ECO:0000259" key="2">
    <source>
        <dbReference type="Pfam" id="PF03171"/>
    </source>
</evidence>
<dbReference type="InterPro" id="IPR050231">
    <property type="entry name" value="Iron_ascorbate_oxido_reductase"/>
</dbReference>
<evidence type="ECO:0000313" key="3">
    <source>
        <dbReference type="EMBL" id="OAR02272.1"/>
    </source>
</evidence>
<organism evidence="3 4">
    <name type="scientific">Cordyceps confragosa</name>
    <name type="common">Lecanicillium lecanii</name>
    <dbReference type="NCBI Taxonomy" id="2714763"/>
    <lineage>
        <taxon>Eukaryota</taxon>
        <taxon>Fungi</taxon>
        <taxon>Dikarya</taxon>
        <taxon>Ascomycota</taxon>
        <taxon>Pezizomycotina</taxon>
        <taxon>Sordariomycetes</taxon>
        <taxon>Hypocreomycetidae</taxon>
        <taxon>Hypocreales</taxon>
        <taxon>Cordycipitaceae</taxon>
        <taxon>Akanthomyces</taxon>
    </lineage>
</organism>
<comment type="similarity">
    <text evidence="1">Belongs to the iron/ascorbate-dependent oxidoreductase family.</text>
</comment>
<dbReference type="EMBL" id="LUKN01000757">
    <property type="protein sequence ID" value="OAR02272.1"/>
    <property type="molecule type" value="Genomic_DNA"/>
</dbReference>
<dbReference type="PANTHER" id="PTHR47990">
    <property type="entry name" value="2-OXOGLUTARATE (2OG) AND FE(II)-DEPENDENT OXYGENASE SUPERFAMILY PROTEIN-RELATED"/>
    <property type="match status" value="1"/>
</dbReference>
<dbReference type="SUPFAM" id="SSF51197">
    <property type="entry name" value="Clavaminate synthase-like"/>
    <property type="match status" value="1"/>
</dbReference>
<keyword evidence="4" id="KW-1185">Reference proteome</keyword>
<dbReference type="InterPro" id="IPR027443">
    <property type="entry name" value="IPNS-like_sf"/>
</dbReference>
<gene>
    <name evidence="3" type="ORF">LLEC1_03274</name>
</gene>
<evidence type="ECO:0000256" key="1">
    <source>
        <dbReference type="ARBA" id="ARBA00008056"/>
    </source>
</evidence>
<dbReference type="Pfam" id="PF03171">
    <property type="entry name" value="2OG-FeII_Oxy"/>
    <property type="match status" value="1"/>
</dbReference>
<name>A0A179IK57_CORDF</name>
<dbReference type="AlphaFoldDB" id="A0A179IK57"/>
<dbReference type="InterPro" id="IPR044861">
    <property type="entry name" value="IPNS-like_FE2OG_OXY"/>
</dbReference>
<sequence length="271" mass="30442">MTKDNNEASLAVVNYDALDNKDVEEIQKLVQACESVGMFYLNLGSSTMKDVYKGIPSLLQAGNSFFNLPSDSEEKRQSLREGMERGYHAAKTFEYYEIARDEYRQGRWALPASLKPHEERITSTLDSLDRAIRTVLAELCSAVQVELPELSDDPTAASDTALKLVYKPPVQEPGAVVQPWHTDFGLMTMMWYEEISAQIPVYDSDGSRTEDWQAVPVVDGALLVNIADELESKSHGRLRSTVHRAVTPPGPKKVRNGLVYLLRPYKDLCRE</sequence>
<proteinExistence type="inferred from homology"/>
<feature type="domain" description="Isopenicillin N synthase-like Fe(2+) 2OG dioxygenase" evidence="2">
    <location>
        <begin position="161"/>
        <end position="255"/>
    </location>
</feature>
<reference evidence="3 4" key="1">
    <citation type="submission" date="2016-03" db="EMBL/GenBank/DDBJ databases">
        <title>Fine-scale spatial genetic structure of a fungal parasite of coffee scale insects.</title>
        <authorList>
            <person name="Jackson D."/>
            <person name="Zemenick K.A."/>
            <person name="Malloure B."/>
            <person name="Quandt C.A."/>
            <person name="James T.Y."/>
        </authorList>
    </citation>
    <scope>NUCLEOTIDE SEQUENCE [LARGE SCALE GENOMIC DNA]</scope>
    <source>
        <strain evidence="3 4">UM487</strain>
    </source>
</reference>
<dbReference type="Gene3D" id="2.60.120.330">
    <property type="entry name" value="B-lactam Antibiotic, Isopenicillin N Synthase, Chain"/>
    <property type="match status" value="1"/>
</dbReference>
<evidence type="ECO:0000313" key="4">
    <source>
        <dbReference type="Proteomes" id="UP000243081"/>
    </source>
</evidence>
<dbReference type="OMA" id="TFEYYEI"/>
<accession>A0A179IK57</accession>
<comment type="caution">
    <text evidence="3">The sequence shown here is derived from an EMBL/GenBank/DDBJ whole genome shotgun (WGS) entry which is preliminary data.</text>
</comment>
<protein>
    <recommendedName>
        <fullName evidence="2">Isopenicillin N synthase-like Fe(2+) 2OG dioxygenase domain-containing protein</fullName>
    </recommendedName>
</protein>
<dbReference type="Proteomes" id="UP000243081">
    <property type="component" value="Unassembled WGS sequence"/>
</dbReference>